<accession>A0AA39Z1M5</accession>
<evidence type="ECO:0000313" key="3">
    <source>
        <dbReference type="Proteomes" id="UP001174997"/>
    </source>
</evidence>
<evidence type="ECO:0000313" key="2">
    <source>
        <dbReference type="EMBL" id="KAK0662534.1"/>
    </source>
</evidence>
<gene>
    <name evidence="2" type="ORF">QBC41DRAFT_28376</name>
</gene>
<feature type="region of interest" description="Disordered" evidence="1">
    <location>
        <begin position="83"/>
        <end position="104"/>
    </location>
</feature>
<dbReference type="AlphaFoldDB" id="A0AA39Z1M5"/>
<organism evidence="2 3">
    <name type="scientific">Cercophora samala</name>
    <dbReference type="NCBI Taxonomy" id="330535"/>
    <lineage>
        <taxon>Eukaryota</taxon>
        <taxon>Fungi</taxon>
        <taxon>Dikarya</taxon>
        <taxon>Ascomycota</taxon>
        <taxon>Pezizomycotina</taxon>
        <taxon>Sordariomycetes</taxon>
        <taxon>Sordariomycetidae</taxon>
        <taxon>Sordariales</taxon>
        <taxon>Lasiosphaeriaceae</taxon>
        <taxon>Cercophora</taxon>
    </lineage>
</organism>
<comment type="caution">
    <text evidence="2">The sequence shown here is derived from an EMBL/GenBank/DDBJ whole genome shotgun (WGS) entry which is preliminary data.</text>
</comment>
<reference evidence="2" key="1">
    <citation type="submission" date="2023-06" db="EMBL/GenBank/DDBJ databases">
        <title>Genome-scale phylogeny and comparative genomics of the fungal order Sordariales.</title>
        <authorList>
            <consortium name="Lawrence Berkeley National Laboratory"/>
            <person name="Hensen N."/>
            <person name="Bonometti L."/>
            <person name="Westerberg I."/>
            <person name="Brannstrom I.O."/>
            <person name="Guillou S."/>
            <person name="Cros-Aarteil S."/>
            <person name="Calhoun S."/>
            <person name="Haridas S."/>
            <person name="Kuo A."/>
            <person name="Mondo S."/>
            <person name="Pangilinan J."/>
            <person name="Riley R."/>
            <person name="Labutti K."/>
            <person name="Andreopoulos B."/>
            <person name="Lipzen A."/>
            <person name="Chen C."/>
            <person name="Yanf M."/>
            <person name="Daum C."/>
            <person name="Ng V."/>
            <person name="Clum A."/>
            <person name="Steindorff A."/>
            <person name="Ohm R."/>
            <person name="Martin F."/>
            <person name="Silar P."/>
            <person name="Natvig D."/>
            <person name="Lalanne C."/>
            <person name="Gautier V."/>
            <person name="Ament-Velasquez S.L."/>
            <person name="Kruys A."/>
            <person name="Hutchinson M.I."/>
            <person name="Powell A.J."/>
            <person name="Barry K."/>
            <person name="Miller A.N."/>
            <person name="Grigoriev I.V."/>
            <person name="Debuchy R."/>
            <person name="Gladieux P."/>
            <person name="Thoren M.H."/>
            <person name="Johannesson H."/>
        </authorList>
    </citation>
    <scope>NUCLEOTIDE SEQUENCE</scope>
    <source>
        <strain evidence="2">CBS 307.81</strain>
    </source>
</reference>
<dbReference type="Proteomes" id="UP001174997">
    <property type="component" value="Unassembled WGS sequence"/>
</dbReference>
<keyword evidence="3" id="KW-1185">Reference proteome</keyword>
<dbReference type="EMBL" id="JAULSY010000138">
    <property type="protein sequence ID" value="KAK0662534.1"/>
    <property type="molecule type" value="Genomic_DNA"/>
</dbReference>
<feature type="compositionally biased region" description="Polar residues" evidence="1">
    <location>
        <begin position="197"/>
        <end position="208"/>
    </location>
</feature>
<feature type="compositionally biased region" description="Basic and acidic residues" evidence="1">
    <location>
        <begin position="173"/>
        <end position="184"/>
    </location>
</feature>
<evidence type="ECO:0000256" key="1">
    <source>
        <dbReference type="SAM" id="MobiDB-lite"/>
    </source>
</evidence>
<name>A0AA39Z1M5_9PEZI</name>
<protein>
    <submittedName>
        <fullName evidence="2">Uncharacterized protein</fullName>
    </submittedName>
</protein>
<proteinExistence type="predicted"/>
<feature type="region of interest" description="Disordered" evidence="1">
    <location>
        <begin position="138"/>
        <end position="208"/>
    </location>
</feature>
<sequence length="208" mass="22972">MPLTLCSHPTVLVDHPPINHQVPHIPIFLSLFYLRQPTNQIAASCHSDSTLALLFALRQARQSPLFPLLLFPQKNLLNSLSRWGNRNHQQRPPPKRRLGSFSDPAHLTEPPTLNYYSTIPLYLATPGPPTPGIQLTLGPPKISKSKKSPGLLDRPPWPTIHLSPASLTASSDRPVRPHPGDRHLLLHRPLPGLIGSDISQSAPSRLPT</sequence>